<protein>
    <submittedName>
        <fullName evidence="1">Uncharacterized protein</fullName>
    </submittedName>
</protein>
<dbReference type="AlphaFoldDB" id="K0RU14"/>
<sequence length="53" mass="5629">ATQCCLLEGKGEDYRGWFAHDPAEGQRCPEAAPALAAAKRLRSQGRGGSESQP</sequence>
<dbReference type="EMBL" id="AGNL01039972">
    <property type="protein sequence ID" value="EJK52376.1"/>
    <property type="molecule type" value="Genomic_DNA"/>
</dbReference>
<reference evidence="1 2" key="1">
    <citation type="journal article" date="2012" name="Genome Biol.">
        <title>Genome and low-iron response of an oceanic diatom adapted to chronic iron limitation.</title>
        <authorList>
            <person name="Lommer M."/>
            <person name="Specht M."/>
            <person name="Roy A.S."/>
            <person name="Kraemer L."/>
            <person name="Andreson R."/>
            <person name="Gutowska M.A."/>
            <person name="Wolf J."/>
            <person name="Bergner S.V."/>
            <person name="Schilhabel M.B."/>
            <person name="Klostermeier U.C."/>
            <person name="Beiko R.G."/>
            <person name="Rosenstiel P."/>
            <person name="Hippler M."/>
            <person name="Laroche J."/>
        </authorList>
    </citation>
    <scope>NUCLEOTIDE SEQUENCE [LARGE SCALE GENOMIC DNA]</scope>
    <source>
        <strain evidence="1 2">CCMP1005</strain>
    </source>
</reference>
<dbReference type="Proteomes" id="UP000266841">
    <property type="component" value="Unassembled WGS sequence"/>
</dbReference>
<evidence type="ECO:0000313" key="2">
    <source>
        <dbReference type="Proteomes" id="UP000266841"/>
    </source>
</evidence>
<keyword evidence="2" id="KW-1185">Reference proteome</keyword>
<comment type="caution">
    <text evidence="1">The sequence shown here is derived from an EMBL/GenBank/DDBJ whole genome shotgun (WGS) entry which is preliminary data.</text>
</comment>
<gene>
    <name evidence="1" type="ORF">THAOC_28354</name>
</gene>
<accession>K0RU14</accession>
<organism evidence="1 2">
    <name type="scientific">Thalassiosira oceanica</name>
    <name type="common">Marine diatom</name>
    <dbReference type="NCBI Taxonomy" id="159749"/>
    <lineage>
        <taxon>Eukaryota</taxon>
        <taxon>Sar</taxon>
        <taxon>Stramenopiles</taxon>
        <taxon>Ochrophyta</taxon>
        <taxon>Bacillariophyta</taxon>
        <taxon>Coscinodiscophyceae</taxon>
        <taxon>Thalassiosirophycidae</taxon>
        <taxon>Thalassiosirales</taxon>
        <taxon>Thalassiosiraceae</taxon>
        <taxon>Thalassiosira</taxon>
    </lineage>
</organism>
<name>K0RU14_THAOC</name>
<evidence type="ECO:0000313" key="1">
    <source>
        <dbReference type="EMBL" id="EJK52376.1"/>
    </source>
</evidence>
<proteinExistence type="predicted"/>
<feature type="non-terminal residue" evidence="1">
    <location>
        <position position="1"/>
    </location>
</feature>